<dbReference type="Pfam" id="PF03018">
    <property type="entry name" value="Dirigent"/>
    <property type="match status" value="1"/>
</dbReference>
<evidence type="ECO:0000256" key="1">
    <source>
        <dbReference type="ARBA" id="ARBA00010746"/>
    </source>
</evidence>
<organism evidence="5 6">
    <name type="scientific">Dorcoceras hygrometricum</name>
    <dbReference type="NCBI Taxonomy" id="472368"/>
    <lineage>
        <taxon>Eukaryota</taxon>
        <taxon>Viridiplantae</taxon>
        <taxon>Streptophyta</taxon>
        <taxon>Embryophyta</taxon>
        <taxon>Tracheophyta</taxon>
        <taxon>Spermatophyta</taxon>
        <taxon>Magnoliopsida</taxon>
        <taxon>eudicotyledons</taxon>
        <taxon>Gunneridae</taxon>
        <taxon>Pentapetalae</taxon>
        <taxon>asterids</taxon>
        <taxon>lamiids</taxon>
        <taxon>Lamiales</taxon>
        <taxon>Gesneriaceae</taxon>
        <taxon>Didymocarpoideae</taxon>
        <taxon>Trichosporeae</taxon>
        <taxon>Loxocarpinae</taxon>
        <taxon>Dorcoceras</taxon>
    </lineage>
</organism>
<sequence length="190" mass="20956">MEKIKLGKVFILFTYSHVIGVMCQSPLSVGTWFNNLNILTAPKSLTLQFYAQDIVTGPGQTTYEIARSSISATSPTSFGILYMVDNQLNTGPDPNSPRVGRRQGLVGFSDLNELALYLSFNFVFQGGLYNGSTISVIGRSRIASTERELSIVGGTGVFRLARGVVIYTTYSFNSTTNNSVFKYTLYITYY</sequence>
<keyword evidence="4" id="KW-0732">Signal</keyword>
<evidence type="ECO:0000313" key="5">
    <source>
        <dbReference type="EMBL" id="KZV56148.1"/>
    </source>
</evidence>
<proteinExistence type="inferred from homology"/>
<feature type="chain" id="PRO_5016189637" description="Dirigent protein" evidence="4">
    <location>
        <begin position="24"/>
        <end position="190"/>
    </location>
</feature>
<dbReference type="AlphaFoldDB" id="A0A2Z7D8X6"/>
<comment type="subcellular location">
    <subcellularLocation>
        <location evidence="4">Secreted</location>
        <location evidence="4">Extracellular space</location>
        <location evidence="4">Apoplast</location>
    </subcellularLocation>
</comment>
<accession>A0A2Z7D8X6</accession>
<keyword evidence="3 4" id="KW-0964">Secreted</keyword>
<dbReference type="GO" id="GO:0009699">
    <property type="term" value="P:phenylpropanoid biosynthetic process"/>
    <property type="evidence" value="ECO:0007669"/>
    <property type="project" value="UniProtKB-ARBA"/>
</dbReference>
<dbReference type="InterPro" id="IPR004265">
    <property type="entry name" value="Dirigent"/>
</dbReference>
<evidence type="ECO:0000313" key="6">
    <source>
        <dbReference type="Proteomes" id="UP000250235"/>
    </source>
</evidence>
<keyword evidence="4" id="KW-0052">Apoplast</keyword>
<dbReference type="GO" id="GO:0048046">
    <property type="term" value="C:apoplast"/>
    <property type="evidence" value="ECO:0007669"/>
    <property type="project" value="UniProtKB-SubCell"/>
</dbReference>
<dbReference type="PANTHER" id="PTHR21495">
    <property type="entry name" value="NUCLEOPORIN-RELATED"/>
    <property type="match status" value="1"/>
</dbReference>
<evidence type="ECO:0000256" key="3">
    <source>
        <dbReference type="ARBA" id="ARBA00022525"/>
    </source>
</evidence>
<evidence type="ECO:0000256" key="2">
    <source>
        <dbReference type="ARBA" id="ARBA00011738"/>
    </source>
</evidence>
<gene>
    <name evidence="5" type="ORF">F511_25121</name>
</gene>
<comment type="subunit">
    <text evidence="2 4">Homodimer.</text>
</comment>
<keyword evidence="6" id="KW-1185">Reference proteome</keyword>
<protein>
    <recommendedName>
        <fullName evidence="4">Dirigent protein</fullName>
    </recommendedName>
</protein>
<comment type="similarity">
    <text evidence="1 4">Belongs to the plant dirigent protein family.</text>
</comment>
<name>A0A2Z7D8X6_9LAMI</name>
<dbReference type="OrthoDB" id="885195at2759"/>
<comment type="function">
    <text evidence="4">Dirigent proteins impart stereoselectivity on the phenoxy radical-coupling reaction, yielding optically active lignans from two molecules of coniferyl alcohol in the biosynthesis of lignans, flavonolignans, and alkaloids and thus plays a central role in plant secondary metabolism.</text>
</comment>
<evidence type="ECO:0000256" key="4">
    <source>
        <dbReference type="RuleBase" id="RU363099"/>
    </source>
</evidence>
<reference evidence="5 6" key="1">
    <citation type="journal article" date="2015" name="Proc. Natl. Acad. Sci. U.S.A.">
        <title>The resurrection genome of Boea hygrometrica: A blueprint for survival of dehydration.</title>
        <authorList>
            <person name="Xiao L."/>
            <person name="Yang G."/>
            <person name="Zhang L."/>
            <person name="Yang X."/>
            <person name="Zhao S."/>
            <person name="Ji Z."/>
            <person name="Zhou Q."/>
            <person name="Hu M."/>
            <person name="Wang Y."/>
            <person name="Chen M."/>
            <person name="Xu Y."/>
            <person name="Jin H."/>
            <person name="Xiao X."/>
            <person name="Hu G."/>
            <person name="Bao F."/>
            <person name="Hu Y."/>
            <person name="Wan P."/>
            <person name="Li L."/>
            <person name="Deng X."/>
            <person name="Kuang T."/>
            <person name="Xiang C."/>
            <person name="Zhu J.K."/>
            <person name="Oliver M.J."/>
            <person name="He Y."/>
        </authorList>
    </citation>
    <scope>NUCLEOTIDE SEQUENCE [LARGE SCALE GENOMIC DNA]</scope>
    <source>
        <strain evidence="6">cv. XS01</strain>
    </source>
</reference>
<feature type="signal peptide" evidence="4">
    <location>
        <begin position="1"/>
        <end position="23"/>
    </location>
</feature>
<dbReference type="Gene3D" id="2.40.480.10">
    <property type="entry name" value="Allene oxide cyclase-like"/>
    <property type="match status" value="1"/>
</dbReference>
<dbReference type="Proteomes" id="UP000250235">
    <property type="component" value="Unassembled WGS sequence"/>
</dbReference>
<dbReference type="EMBL" id="KQ988281">
    <property type="protein sequence ID" value="KZV56148.1"/>
    <property type="molecule type" value="Genomic_DNA"/>
</dbReference>
<dbReference type="InterPro" id="IPR044859">
    <property type="entry name" value="Allene_oxi_cyc_Dirigent"/>
</dbReference>